<proteinExistence type="inferred from homology"/>
<keyword evidence="10" id="KW-1185">Reference proteome</keyword>
<evidence type="ECO:0000256" key="5">
    <source>
        <dbReference type="ARBA" id="ARBA00023136"/>
    </source>
</evidence>
<evidence type="ECO:0000256" key="2">
    <source>
        <dbReference type="ARBA" id="ARBA00022475"/>
    </source>
</evidence>
<evidence type="ECO:0000256" key="4">
    <source>
        <dbReference type="ARBA" id="ARBA00022989"/>
    </source>
</evidence>
<dbReference type="EMBL" id="FWXK01000004">
    <property type="protein sequence ID" value="SMC38700.1"/>
    <property type="molecule type" value="Genomic_DNA"/>
</dbReference>
<dbReference type="PANTHER" id="PTHR40060:SF1">
    <property type="entry name" value="UPF0316 PROTEIN YEBE"/>
    <property type="match status" value="1"/>
</dbReference>
<feature type="transmembrane region" description="Helical" evidence="6">
    <location>
        <begin position="6"/>
        <end position="26"/>
    </location>
</feature>
<feature type="transmembrane region" description="Helical" evidence="6">
    <location>
        <begin position="63"/>
        <end position="80"/>
    </location>
</feature>
<dbReference type="HAMAP" id="MF_01515">
    <property type="entry name" value="UPF0316"/>
    <property type="match status" value="1"/>
</dbReference>
<dbReference type="OrthoDB" id="48231at2"/>
<dbReference type="RefSeq" id="WP_084098943.1">
    <property type="nucleotide sequence ID" value="NZ_FWXK01000004.1"/>
</dbReference>
<dbReference type="GO" id="GO:0005886">
    <property type="term" value="C:plasma membrane"/>
    <property type="evidence" value="ECO:0007669"/>
    <property type="project" value="UniProtKB-SubCell"/>
</dbReference>
<comment type="subcellular location">
    <subcellularLocation>
        <location evidence="1 6">Cell membrane</location>
        <topology evidence="1 6">Multi-pass membrane protein</topology>
    </subcellularLocation>
</comment>
<dbReference type="PANTHER" id="PTHR40060">
    <property type="entry name" value="UPF0316 PROTEIN YEBE"/>
    <property type="match status" value="1"/>
</dbReference>
<dbReference type="Proteomes" id="UP000243884">
    <property type="component" value="Unassembled WGS sequence"/>
</dbReference>
<dbReference type="STRING" id="371602.SAMN04487984_0862"/>
<keyword evidence="5 6" id="KW-0472">Membrane</keyword>
<dbReference type="CDD" id="cd16381">
    <property type="entry name" value="YitT_C_like_1"/>
    <property type="match status" value="1"/>
</dbReference>
<evidence type="ECO:0000256" key="6">
    <source>
        <dbReference type="HAMAP-Rule" id="MF_01515"/>
    </source>
</evidence>
<keyword evidence="4 6" id="KW-1133">Transmembrane helix</keyword>
<dbReference type="NCBIfam" id="NF003194">
    <property type="entry name" value="PRK04164.1-5"/>
    <property type="match status" value="1"/>
</dbReference>
<sequence length="212" mass="24182">MNWMLLVQIFGINLVYIMLNTIRTLLTMKGYRKSAVCLSVMEVTIYTLGLSMVMAYLSNPVYLVAYALGFGVGVYCGMLIEDWMALGYSVVQIFSQNADHTLPNALRERGYGVTVQPGYGRDGDRLILTVLTPRSNEGNLRRTIDEIDNKAFYISYDARYIHGGFWTKRVNPPKIEEYVEKDMQAEEIVVDEIPDKDTYLEEATESLQDKDE</sequence>
<feature type="domain" description="DUF2179" evidence="7">
    <location>
        <begin position="111"/>
        <end position="163"/>
    </location>
</feature>
<reference evidence="10" key="1">
    <citation type="submission" date="2017-04" db="EMBL/GenBank/DDBJ databases">
        <authorList>
            <person name="Varghese N."/>
            <person name="Submissions S."/>
        </authorList>
    </citation>
    <scope>NUCLEOTIDE SEQUENCE [LARGE SCALE GENOMIC DNA]</scope>
    <source>
        <strain evidence="10">DSM 21500</strain>
    </source>
</reference>
<dbReference type="Pfam" id="PF10035">
    <property type="entry name" value="DUF2179"/>
    <property type="match status" value="1"/>
</dbReference>
<feature type="transmembrane region" description="Helical" evidence="6">
    <location>
        <begin position="38"/>
        <end position="57"/>
    </location>
</feature>
<protein>
    <recommendedName>
        <fullName evidence="6">UPF0316 protein SAMN04487984_0862</fullName>
    </recommendedName>
</protein>
<dbReference type="Pfam" id="PF18955">
    <property type="entry name" value="DUF5698"/>
    <property type="match status" value="1"/>
</dbReference>
<dbReference type="AlphaFoldDB" id="A0A1W1YR59"/>
<name>A0A1W1YR59_9LACT</name>
<keyword evidence="3 6" id="KW-0812">Transmembrane</keyword>
<feature type="domain" description="DUF5698" evidence="8">
    <location>
        <begin position="21"/>
        <end position="78"/>
    </location>
</feature>
<gene>
    <name evidence="9" type="ORF">SAMN04487984_0862</name>
</gene>
<evidence type="ECO:0000259" key="7">
    <source>
        <dbReference type="Pfam" id="PF10035"/>
    </source>
</evidence>
<organism evidence="9 10">
    <name type="scientific">Aerococcus suis</name>
    <dbReference type="NCBI Taxonomy" id="371602"/>
    <lineage>
        <taxon>Bacteria</taxon>
        <taxon>Bacillati</taxon>
        <taxon>Bacillota</taxon>
        <taxon>Bacilli</taxon>
        <taxon>Lactobacillales</taxon>
        <taxon>Aerococcaceae</taxon>
        <taxon>Aerococcus</taxon>
    </lineage>
</organism>
<evidence type="ECO:0000313" key="9">
    <source>
        <dbReference type="EMBL" id="SMC38700.1"/>
    </source>
</evidence>
<evidence type="ECO:0000256" key="1">
    <source>
        <dbReference type="ARBA" id="ARBA00004651"/>
    </source>
</evidence>
<evidence type="ECO:0000256" key="3">
    <source>
        <dbReference type="ARBA" id="ARBA00022692"/>
    </source>
</evidence>
<accession>A0A1W1YR59</accession>
<evidence type="ECO:0000313" key="10">
    <source>
        <dbReference type="Proteomes" id="UP000243884"/>
    </source>
</evidence>
<evidence type="ECO:0000259" key="8">
    <source>
        <dbReference type="Pfam" id="PF18955"/>
    </source>
</evidence>
<comment type="similarity">
    <text evidence="6">Belongs to the UPF0316 family.</text>
</comment>
<keyword evidence="2 6" id="KW-1003">Cell membrane</keyword>
<dbReference type="InterPro" id="IPR019264">
    <property type="entry name" value="DUF2179"/>
</dbReference>
<dbReference type="InterPro" id="IPR044035">
    <property type="entry name" value="DUF5698"/>
</dbReference>
<dbReference type="InterPro" id="IPR022930">
    <property type="entry name" value="UPF0316"/>
</dbReference>